<keyword evidence="2" id="KW-1185">Reference proteome</keyword>
<accession>A0A4V3S6Q9</accession>
<dbReference type="EMBL" id="QBLH01003748">
    <property type="protein sequence ID" value="TGZ34414.1"/>
    <property type="molecule type" value="Genomic_DNA"/>
</dbReference>
<dbReference type="AlphaFoldDB" id="A0A4V3S6Q9"/>
<name>A0A4V3S6Q9_9HYME</name>
<comment type="caution">
    <text evidence="1">The sequence shown here is derived from an EMBL/GenBank/DDBJ whole genome shotgun (WGS) entry which is preliminary data.</text>
</comment>
<organism evidence="1 2">
    <name type="scientific">Temnothorax longispinosus</name>
    <dbReference type="NCBI Taxonomy" id="300112"/>
    <lineage>
        <taxon>Eukaryota</taxon>
        <taxon>Metazoa</taxon>
        <taxon>Ecdysozoa</taxon>
        <taxon>Arthropoda</taxon>
        <taxon>Hexapoda</taxon>
        <taxon>Insecta</taxon>
        <taxon>Pterygota</taxon>
        <taxon>Neoptera</taxon>
        <taxon>Endopterygota</taxon>
        <taxon>Hymenoptera</taxon>
        <taxon>Apocrita</taxon>
        <taxon>Aculeata</taxon>
        <taxon>Formicoidea</taxon>
        <taxon>Formicidae</taxon>
        <taxon>Myrmicinae</taxon>
        <taxon>Temnothorax</taxon>
    </lineage>
</organism>
<sequence length="101" mass="11947">MSESDDGEKMIYRFKIVRFVKRGRKGLTKEIDIVPSAWIDWDEKTKRLKVPFLPPPYTKKNINELHDMVKQESEVPDSWPFYNIDIVGQAKTFTEAMDRLI</sequence>
<feature type="non-terminal residue" evidence="1">
    <location>
        <position position="101"/>
    </location>
</feature>
<evidence type="ECO:0000313" key="1">
    <source>
        <dbReference type="EMBL" id="TGZ34414.1"/>
    </source>
</evidence>
<gene>
    <name evidence="1" type="ORF">DBV15_12920</name>
</gene>
<evidence type="ECO:0000313" key="2">
    <source>
        <dbReference type="Proteomes" id="UP000310200"/>
    </source>
</evidence>
<dbReference type="Proteomes" id="UP000310200">
    <property type="component" value="Unassembled WGS sequence"/>
</dbReference>
<reference evidence="1 2" key="1">
    <citation type="journal article" date="2019" name="Philos. Trans. R. Soc. Lond., B, Biol. Sci.">
        <title>Ant behaviour and brain gene expression of defending hosts depend on the ecological success of the intruding social parasite.</title>
        <authorList>
            <person name="Kaur R."/>
            <person name="Stoldt M."/>
            <person name="Jongepier E."/>
            <person name="Feldmeyer B."/>
            <person name="Menzel F."/>
            <person name="Bornberg-Bauer E."/>
            <person name="Foitzik S."/>
        </authorList>
    </citation>
    <scope>NUCLEOTIDE SEQUENCE [LARGE SCALE GENOMIC DNA]</scope>
    <source>
        <tissue evidence="1">Whole body</tissue>
    </source>
</reference>
<proteinExistence type="predicted"/>
<protein>
    <submittedName>
        <fullName evidence="1">Uncharacterized protein</fullName>
    </submittedName>
</protein>